<proteinExistence type="predicted"/>
<accession>A0A0N4WVQ2</accession>
<organism evidence="1">
    <name type="scientific">Haemonchus placei</name>
    <name type="common">Barber's pole worm</name>
    <dbReference type="NCBI Taxonomy" id="6290"/>
    <lineage>
        <taxon>Eukaryota</taxon>
        <taxon>Metazoa</taxon>
        <taxon>Ecdysozoa</taxon>
        <taxon>Nematoda</taxon>
        <taxon>Chromadorea</taxon>
        <taxon>Rhabditida</taxon>
        <taxon>Rhabditina</taxon>
        <taxon>Rhabditomorpha</taxon>
        <taxon>Strongyloidea</taxon>
        <taxon>Trichostrongylidae</taxon>
        <taxon>Haemonchus</taxon>
    </lineage>
</organism>
<evidence type="ECO:0000313" key="1">
    <source>
        <dbReference type="WBParaSite" id="HPLM_0001578501-mRNA-1"/>
    </source>
</evidence>
<dbReference type="AlphaFoldDB" id="A0A0N4WVQ2"/>
<reference evidence="1" key="1">
    <citation type="submission" date="2017-02" db="UniProtKB">
        <authorList>
            <consortium name="WormBaseParasite"/>
        </authorList>
    </citation>
    <scope>IDENTIFICATION</scope>
</reference>
<sequence>LNVVGLCIFHQFRRYRTLFRYMRGNEYYIMWRCHSSPHSLQKKPGRNEPILRNRMISFH</sequence>
<protein>
    <submittedName>
        <fullName evidence="1">Ovule protein</fullName>
    </submittedName>
</protein>
<name>A0A0N4WVQ2_HAEPC</name>
<dbReference type="WBParaSite" id="HPLM_0001578501-mRNA-1">
    <property type="protein sequence ID" value="HPLM_0001578501-mRNA-1"/>
    <property type="gene ID" value="HPLM_0001578501"/>
</dbReference>